<dbReference type="Gene3D" id="1.10.260.40">
    <property type="entry name" value="lambda repressor-like DNA-binding domains"/>
    <property type="match status" value="1"/>
</dbReference>
<dbReference type="EMBL" id="PVHK01000067">
    <property type="protein sequence ID" value="PRH42434.1"/>
    <property type="molecule type" value="Genomic_DNA"/>
</dbReference>
<evidence type="ECO:0000313" key="2">
    <source>
        <dbReference type="Proteomes" id="UP000237632"/>
    </source>
</evidence>
<dbReference type="GO" id="GO:0003677">
    <property type="term" value="F:DNA binding"/>
    <property type="evidence" value="ECO:0007669"/>
    <property type="project" value="InterPro"/>
</dbReference>
<dbReference type="Proteomes" id="UP000237632">
    <property type="component" value="Unassembled WGS sequence"/>
</dbReference>
<comment type="caution">
    <text evidence="1">The sequence shown here is derived from an EMBL/GenBank/DDBJ whole genome shotgun (WGS) entry which is preliminary data.</text>
</comment>
<reference evidence="1 2" key="1">
    <citation type="submission" date="2018-03" db="EMBL/GenBank/DDBJ databases">
        <authorList>
            <person name="Nguyen K."/>
            <person name="Fouts D."/>
            <person name="Sutton G."/>
        </authorList>
    </citation>
    <scope>NUCLEOTIDE SEQUENCE [LARGE SCALE GENOMIC DNA]</scope>
    <source>
        <strain evidence="1 2">AU3578</strain>
    </source>
</reference>
<gene>
    <name evidence="1" type="ORF">C6T65_10345</name>
</gene>
<dbReference type="AlphaFoldDB" id="A0AA45BCK9"/>
<accession>A0AA45BCK9</accession>
<sequence length="104" mass="11468">MDQLNMLFRPPTVAQMKQWKEKLGFSGTQMAQILGLKSARRWRDYADENKPQGIPPANLFMAAALVTLPQREIDRVLATMRDVGAAIDLDASADSPAPDGESQP</sequence>
<dbReference type="InterPro" id="IPR010982">
    <property type="entry name" value="Lambda_DNA-bd_dom_sf"/>
</dbReference>
<evidence type="ECO:0000313" key="1">
    <source>
        <dbReference type="EMBL" id="PRH42434.1"/>
    </source>
</evidence>
<protein>
    <submittedName>
        <fullName evidence="1">Transcriptional regulator</fullName>
    </submittedName>
</protein>
<proteinExistence type="predicted"/>
<name>A0AA45BCK9_BURVI</name>
<organism evidence="1 2">
    <name type="scientific">Burkholderia vietnamiensis</name>
    <dbReference type="NCBI Taxonomy" id="60552"/>
    <lineage>
        <taxon>Bacteria</taxon>
        <taxon>Pseudomonadati</taxon>
        <taxon>Pseudomonadota</taxon>
        <taxon>Betaproteobacteria</taxon>
        <taxon>Burkholderiales</taxon>
        <taxon>Burkholderiaceae</taxon>
        <taxon>Burkholderia</taxon>
        <taxon>Burkholderia cepacia complex</taxon>
    </lineage>
</organism>